<dbReference type="STRING" id="225164.V4AEC9"/>
<dbReference type="EMBL" id="KB201891">
    <property type="protein sequence ID" value="ESO93490.1"/>
    <property type="molecule type" value="Genomic_DNA"/>
</dbReference>
<keyword evidence="11" id="KW-1185">Reference proteome</keyword>
<dbReference type="PANTHER" id="PTHR14052">
    <property type="entry name" value="ORIGIN RECOGNITION COMPLEX SUBUNIT 2"/>
    <property type="match status" value="1"/>
</dbReference>
<comment type="similarity">
    <text evidence="2 6">Belongs to the ORC2 family.</text>
</comment>
<dbReference type="PANTHER" id="PTHR14052:SF0">
    <property type="entry name" value="ORIGIN RECOGNITION COMPLEX SUBUNIT 2"/>
    <property type="match status" value="1"/>
</dbReference>
<dbReference type="Proteomes" id="UP000030746">
    <property type="component" value="Unassembled WGS sequence"/>
</dbReference>
<sequence>MMMSWSHLVVSFSSYVKGLRAHIEIDDESTLKRITLEAEEGLMVGSDVFSFRTPKKSGQMAQKASEAKTPKSAAKEKEPKTPKSALKTPKSKSTTPGKNARILEDGDSSSDNSISSESDSDSETEDKSTNQKPASGRSRQIVHGEDMLHNYAIYARATTNAEDYFDLHSEGAVTSDRTLSKLETPRLDHEALSKLLKNVTTSHPKHTKEMLEDHSSQFSRWMFNMCNGFNILLYGLGSKRALLEEFRKSHLVEFNHIVVNGYFPSLTIKHILNIIKEDIIDVQDTFKSPLDQYEYIRKYYEESEYEDFYMIIHNIDGAMLRAEKVQNILSLLAQIRGFHIIASIDHINAPLIWDHTKCSRYNWIWYDCTTYISYSSETSYENSLLVQQSGALALSSLTHVMKSLTPNAKGIFLLLAKHQLENKDNSTYIGMSFHDLYQRCRESFLVNSDLTLNAQLIEFRDHKLIRSKKSYDGAEHLLIPIDPATLAEFLDQQADS</sequence>
<evidence type="ECO:0000256" key="2">
    <source>
        <dbReference type="ARBA" id="ARBA00007421"/>
    </source>
</evidence>
<dbReference type="OMA" id="YDFELAY"/>
<dbReference type="GO" id="GO:0006260">
    <property type="term" value="P:DNA replication"/>
    <property type="evidence" value="ECO:0007669"/>
    <property type="project" value="UniProtKB-UniRule"/>
</dbReference>
<dbReference type="CTD" id="20238729"/>
<dbReference type="InterPro" id="IPR007220">
    <property type="entry name" value="ORC2"/>
</dbReference>
<protein>
    <recommendedName>
        <fullName evidence="3 6">Origin recognition complex subunit 2</fullName>
    </recommendedName>
</protein>
<evidence type="ECO:0000256" key="4">
    <source>
        <dbReference type="ARBA" id="ARBA00022705"/>
    </source>
</evidence>
<dbReference type="GeneID" id="20238729"/>
<evidence type="ECO:0000259" key="9">
    <source>
        <dbReference type="Pfam" id="PF24882"/>
    </source>
</evidence>
<name>V4AEC9_LOTGI</name>
<dbReference type="Pfam" id="PF04084">
    <property type="entry name" value="RecA-like_ORC2"/>
    <property type="match status" value="1"/>
</dbReference>
<dbReference type="OrthoDB" id="20198at2759"/>
<feature type="compositionally biased region" description="Basic and acidic residues" evidence="7">
    <location>
        <begin position="65"/>
        <end position="81"/>
    </location>
</feature>
<dbReference type="KEGG" id="lgi:LOTGIDRAFT_161593"/>
<keyword evidence="4 6" id="KW-0235">DNA replication</keyword>
<accession>V4AEC9</accession>
<dbReference type="GO" id="GO:0003688">
    <property type="term" value="F:DNA replication origin binding"/>
    <property type="evidence" value="ECO:0007669"/>
    <property type="project" value="UniProtKB-UniRule"/>
</dbReference>
<feature type="compositionally biased region" description="Low complexity" evidence="7">
    <location>
        <begin position="82"/>
        <end position="98"/>
    </location>
</feature>
<dbReference type="InterPro" id="IPR056772">
    <property type="entry name" value="RecA-like_ORC2"/>
</dbReference>
<feature type="region of interest" description="Disordered" evidence="7">
    <location>
        <begin position="53"/>
        <end position="143"/>
    </location>
</feature>
<evidence type="ECO:0000259" key="8">
    <source>
        <dbReference type="Pfam" id="PF04084"/>
    </source>
</evidence>
<feature type="domain" description="Origin recognition complex subunit 2 RecA-like" evidence="8">
    <location>
        <begin position="207"/>
        <end position="368"/>
    </location>
</feature>
<organism evidence="10 11">
    <name type="scientific">Lottia gigantea</name>
    <name type="common">Giant owl limpet</name>
    <dbReference type="NCBI Taxonomy" id="225164"/>
    <lineage>
        <taxon>Eukaryota</taxon>
        <taxon>Metazoa</taxon>
        <taxon>Spiralia</taxon>
        <taxon>Lophotrochozoa</taxon>
        <taxon>Mollusca</taxon>
        <taxon>Gastropoda</taxon>
        <taxon>Patellogastropoda</taxon>
        <taxon>Lottioidea</taxon>
        <taxon>Lottiidae</taxon>
        <taxon>Lottia</taxon>
    </lineage>
</organism>
<dbReference type="Pfam" id="PF24882">
    <property type="entry name" value="WHD_ORC2"/>
    <property type="match status" value="1"/>
</dbReference>
<comment type="subcellular location">
    <subcellularLocation>
        <location evidence="1 6">Nucleus</location>
    </subcellularLocation>
</comment>
<evidence type="ECO:0000256" key="1">
    <source>
        <dbReference type="ARBA" id="ARBA00004123"/>
    </source>
</evidence>
<evidence type="ECO:0000313" key="11">
    <source>
        <dbReference type="Proteomes" id="UP000030746"/>
    </source>
</evidence>
<evidence type="ECO:0000256" key="3">
    <source>
        <dbReference type="ARBA" id="ARBA00019080"/>
    </source>
</evidence>
<reference evidence="10 11" key="1">
    <citation type="journal article" date="2013" name="Nature">
        <title>Insights into bilaterian evolution from three spiralian genomes.</title>
        <authorList>
            <person name="Simakov O."/>
            <person name="Marletaz F."/>
            <person name="Cho S.J."/>
            <person name="Edsinger-Gonzales E."/>
            <person name="Havlak P."/>
            <person name="Hellsten U."/>
            <person name="Kuo D.H."/>
            <person name="Larsson T."/>
            <person name="Lv J."/>
            <person name="Arendt D."/>
            <person name="Savage R."/>
            <person name="Osoegawa K."/>
            <person name="de Jong P."/>
            <person name="Grimwood J."/>
            <person name="Chapman J.A."/>
            <person name="Shapiro H."/>
            <person name="Aerts A."/>
            <person name="Otillar R.P."/>
            <person name="Terry A.Y."/>
            <person name="Boore J.L."/>
            <person name="Grigoriev I.V."/>
            <person name="Lindberg D.R."/>
            <person name="Seaver E.C."/>
            <person name="Weisblat D.A."/>
            <person name="Putnam N.H."/>
            <person name="Rokhsar D.S."/>
        </authorList>
    </citation>
    <scope>NUCLEOTIDE SEQUENCE [LARGE SCALE GENOMIC DNA]</scope>
</reference>
<proteinExistence type="inferred from homology"/>
<keyword evidence="5 6" id="KW-0539">Nucleus</keyword>
<dbReference type="InterPro" id="IPR056773">
    <property type="entry name" value="WHD_ORC2"/>
</dbReference>
<dbReference type="RefSeq" id="XP_009055692.1">
    <property type="nucleotide sequence ID" value="XM_009057444.1"/>
</dbReference>
<gene>
    <name evidence="10" type="ORF">LOTGIDRAFT_161593</name>
</gene>
<evidence type="ECO:0000256" key="6">
    <source>
        <dbReference type="RuleBase" id="RU368084"/>
    </source>
</evidence>
<dbReference type="GO" id="GO:0005664">
    <property type="term" value="C:nuclear origin of replication recognition complex"/>
    <property type="evidence" value="ECO:0007669"/>
    <property type="project" value="UniProtKB-UniRule"/>
</dbReference>
<comment type="function">
    <text evidence="6">Component of the origin recognition complex (ORC) that binds origins of replication. DNA-binding is ATP-dependent. ORC is required to assemble the pre-replication complex necessary to initiate DNA replication.</text>
</comment>
<evidence type="ECO:0000313" key="10">
    <source>
        <dbReference type="EMBL" id="ESO93490.1"/>
    </source>
</evidence>
<comment type="subunit">
    <text evidence="6">Component of the origin recognition complex (ORC).</text>
</comment>
<dbReference type="AlphaFoldDB" id="V4AEC9"/>
<evidence type="ECO:0000256" key="7">
    <source>
        <dbReference type="SAM" id="MobiDB-lite"/>
    </source>
</evidence>
<evidence type="ECO:0000256" key="5">
    <source>
        <dbReference type="ARBA" id="ARBA00023242"/>
    </source>
</evidence>
<dbReference type="HOGENOM" id="CLU_018596_3_0_1"/>
<feature type="domain" description="Origin recognition complex subunit 2 winged-helix" evidence="9">
    <location>
        <begin position="424"/>
        <end position="484"/>
    </location>
</feature>